<feature type="compositionally biased region" description="Polar residues" evidence="1">
    <location>
        <begin position="1272"/>
        <end position="1283"/>
    </location>
</feature>
<evidence type="ECO:0000256" key="1">
    <source>
        <dbReference type="SAM" id="MobiDB-lite"/>
    </source>
</evidence>
<keyword evidence="2" id="KW-1185">Reference proteome</keyword>
<protein>
    <submittedName>
        <fullName evidence="3">Uncharacterized protein LOC108566399</fullName>
    </submittedName>
</protein>
<organism evidence="2 3">
    <name type="scientific">Nicrophorus vespilloides</name>
    <name type="common">Boreal carrion beetle</name>
    <dbReference type="NCBI Taxonomy" id="110193"/>
    <lineage>
        <taxon>Eukaryota</taxon>
        <taxon>Metazoa</taxon>
        <taxon>Ecdysozoa</taxon>
        <taxon>Arthropoda</taxon>
        <taxon>Hexapoda</taxon>
        <taxon>Insecta</taxon>
        <taxon>Pterygota</taxon>
        <taxon>Neoptera</taxon>
        <taxon>Endopterygota</taxon>
        <taxon>Coleoptera</taxon>
        <taxon>Polyphaga</taxon>
        <taxon>Staphyliniformia</taxon>
        <taxon>Silphidae</taxon>
        <taxon>Nicrophorinae</taxon>
        <taxon>Nicrophorus</taxon>
    </lineage>
</organism>
<evidence type="ECO:0000313" key="3">
    <source>
        <dbReference type="RefSeq" id="XP_017781750.1"/>
    </source>
</evidence>
<dbReference type="RefSeq" id="XP_017781750.1">
    <property type="nucleotide sequence ID" value="XM_017926261.1"/>
</dbReference>
<dbReference type="Proteomes" id="UP000695000">
    <property type="component" value="Unplaced"/>
</dbReference>
<proteinExistence type="predicted"/>
<accession>A0ABM1N4K0</accession>
<name>A0ABM1N4K0_NICVS</name>
<gene>
    <name evidence="3" type="primary">LOC108566399</name>
</gene>
<dbReference type="GeneID" id="108566399"/>
<sequence length="1295" mass="150595">MGDVVKSVMNYMKLYQFDLCSNYLKKQQPMLTDKDAINLLLCCYKGIEKNKMPMEYIFDYLKYCNFDKIQLDIDTFFQCLYHILNNLVCKGYLEELTSLKHILIPEFIKTNLNEVQRKYYKSTINLILQHLVNELQQKKSVYPKSFLTLCILTLEMKFASNAENPSYLANELENHIKYLIISKFNHSIIIDKFNEFVSQIPDKFIQYKSALSLIILLLKNCTSGADKQKLIADCFNTIKKTGDETSILLIQLAGNIFTNVSSDLELDLRTMNNLLKGCDKKNKYIAEACQYIAYISSSTMQMELQIEHVWKRKVTKDVVLQYSEFANQMEIMLLNSKHKCCCELNYKAHDAIFILLGVAIGKKFVNDSDIIKLILDNLNRINRHLVKLKDNKCCKFKPIWQKSVTEYYNIAINMQQYKADECVDYFKSLFEKMTNIEGIGEKEIIKNGSLNILELFIDTSNKKENYDVAYKVSALSVYLFRSDHSLINFVKCKCKLDDSIKIKNIVNVLKANEEFYRSFYKDFKSIDSNQDKIDMLLLEMKCYLKIWPSRKALICVFKELYSLMDAVTFVEHLTDLSMEYLIYEDQEFYKIICDCLESIKSEKKCNYSISYLYFFKFRYENIVQIYSNEKEIAKMKDVEPLEAQHPAEEVLHVNDTCDIVSCYNDLKISNYSKVLKYLHICLEYLKKAVKQQEDAKVSFVSIAKNLGHMFNLHGFSLEALKTWQLASELAQKMKLYNLYTEVASAMLFYLDATSKRFKEINKTIKSFNPEISNEVACFYYTNLAFSYLNNGDLEECLKAHELANEKYCLIQDVQDKTTELAVIKILFNFLESHIYQFPCDYNIYKHGNYVQIKPLTTFKLMHTDLKMITYNMEITPQFLTLLFDITEYIVSNFNRLRFPRDSRCYGRELVQLAQKMVVPFRTARLLILLAKADLLTSRYSDCQVKLNGVSDILDLKKIKAETPDIVVCNDDSGDNLEISEYPINPASPVLYKESVIKLAFLNHEDCSCIQCCSIEYHELLLKNIHLEAMLNERTGNMLISKNYFDNLNDVKTKIQLINSKRTDSFGFELNDKVKTLQDTLEFIAVDHIKWSLRNDCNASAAKETLSKMQESKNHHLNNEIYHIQNSQLINWNVYFDKLNIIKSLPLMNSNIGCARTPDNKITKIKFPKSVSPSKPDSVPHNKNIKKTLFAFDQFSVPKTPSAKFQIYTPNIKESKKKVKSETKSAAKIKMLADKMKSSLKVNDENELESSENASSSRPRRNVRKNLLDEMSGTPTIKTTTVNSREGLRRLAKRER</sequence>
<feature type="region of interest" description="Disordered" evidence="1">
    <location>
        <begin position="1237"/>
        <end position="1295"/>
    </location>
</feature>
<evidence type="ECO:0000313" key="2">
    <source>
        <dbReference type="Proteomes" id="UP000695000"/>
    </source>
</evidence>
<reference evidence="3" key="1">
    <citation type="submission" date="2025-08" db="UniProtKB">
        <authorList>
            <consortium name="RefSeq"/>
        </authorList>
    </citation>
    <scope>IDENTIFICATION</scope>
    <source>
        <tissue evidence="3">Whole Larva</tissue>
    </source>
</reference>